<comment type="similarity">
    <text evidence="1">In the C-terminal section; belongs to the class-I pyridoxal-phosphate-dependent aminotransferase family.</text>
</comment>
<keyword evidence="8" id="KW-0808">Transferase</keyword>
<dbReference type="InterPro" id="IPR015422">
    <property type="entry name" value="PyrdxlP-dep_Trfase_small"/>
</dbReference>
<evidence type="ECO:0000256" key="5">
    <source>
        <dbReference type="ARBA" id="ARBA00023125"/>
    </source>
</evidence>
<evidence type="ECO:0000313" key="8">
    <source>
        <dbReference type="EMBL" id="MXR35937.1"/>
    </source>
</evidence>
<reference evidence="8 9" key="1">
    <citation type="submission" date="2019-12" db="EMBL/GenBank/DDBJ databases">
        <title>Neisseriaceae gen. nov. sp. Genome sequencing and assembly.</title>
        <authorList>
            <person name="Liu Z."/>
            <person name="Li A."/>
        </authorList>
    </citation>
    <scope>NUCLEOTIDE SEQUENCE [LARGE SCALE GENOMIC DNA]</scope>
    <source>
        <strain evidence="8 9">B2N2-7</strain>
    </source>
</reference>
<dbReference type="EMBL" id="WSSB01000002">
    <property type="protein sequence ID" value="MXR35937.1"/>
    <property type="molecule type" value="Genomic_DNA"/>
</dbReference>
<evidence type="ECO:0000256" key="3">
    <source>
        <dbReference type="ARBA" id="ARBA00022898"/>
    </source>
</evidence>
<keyword evidence="4" id="KW-0805">Transcription regulation</keyword>
<feature type="domain" description="HTH gntR-type" evidence="7">
    <location>
        <begin position="8"/>
        <end position="76"/>
    </location>
</feature>
<dbReference type="Gene3D" id="3.40.640.10">
    <property type="entry name" value="Type I PLP-dependent aspartate aminotransferase-like (Major domain)"/>
    <property type="match status" value="1"/>
</dbReference>
<dbReference type="InterPro" id="IPR015421">
    <property type="entry name" value="PyrdxlP-dep_Trfase_major"/>
</dbReference>
<dbReference type="PANTHER" id="PTHR46577:SF2">
    <property type="entry name" value="TRANSCRIPTIONAL REGULATORY PROTEIN"/>
    <property type="match status" value="1"/>
</dbReference>
<dbReference type="AlphaFoldDB" id="A0A845BGS2"/>
<dbReference type="InterPro" id="IPR036388">
    <property type="entry name" value="WH-like_DNA-bd_sf"/>
</dbReference>
<evidence type="ECO:0000259" key="7">
    <source>
        <dbReference type="PROSITE" id="PS50949"/>
    </source>
</evidence>
<dbReference type="Pfam" id="PF00155">
    <property type="entry name" value="Aminotran_1_2"/>
    <property type="match status" value="1"/>
</dbReference>
<protein>
    <recommendedName>
        <fullName evidence="2">Putative 8-amino-7-oxononanoate synthase</fullName>
    </recommendedName>
</protein>
<keyword evidence="5" id="KW-0238">DNA-binding</keyword>
<dbReference type="SMART" id="SM00345">
    <property type="entry name" value="HTH_GNTR"/>
    <property type="match status" value="1"/>
</dbReference>
<dbReference type="PANTHER" id="PTHR46577">
    <property type="entry name" value="HTH-TYPE TRANSCRIPTIONAL REGULATORY PROTEIN GABR"/>
    <property type="match status" value="1"/>
</dbReference>
<dbReference type="InterPro" id="IPR000524">
    <property type="entry name" value="Tscrpt_reg_HTH_GntR"/>
</dbReference>
<dbReference type="CDD" id="cd07377">
    <property type="entry name" value="WHTH_GntR"/>
    <property type="match status" value="1"/>
</dbReference>
<dbReference type="Gene3D" id="3.90.1150.10">
    <property type="entry name" value="Aspartate Aminotransferase, domain 1"/>
    <property type="match status" value="1"/>
</dbReference>
<comment type="caution">
    <text evidence="8">The sequence shown here is derived from an EMBL/GenBank/DDBJ whole genome shotgun (WGS) entry which is preliminary data.</text>
</comment>
<keyword evidence="6" id="KW-0804">Transcription</keyword>
<dbReference type="GO" id="GO:0003700">
    <property type="term" value="F:DNA-binding transcription factor activity"/>
    <property type="evidence" value="ECO:0007669"/>
    <property type="project" value="InterPro"/>
</dbReference>
<organism evidence="8 9">
    <name type="scientific">Craterilacuibacter sinensis</name>
    <dbReference type="NCBI Taxonomy" id="2686017"/>
    <lineage>
        <taxon>Bacteria</taxon>
        <taxon>Pseudomonadati</taxon>
        <taxon>Pseudomonadota</taxon>
        <taxon>Betaproteobacteria</taxon>
        <taxon>Neisseriales</taxon>
        <taxon>Neisseriaceae</taxon>
        <taxon>Craterilacuibacter</taxon>
    </lineage>
</organism>
<dbReference type="Proteomes" id="UP000467214">
    <property type="component" value="Unassembled WGS sequence"/>
</dbReference>
<dbReference type="GO" id="GO:0008483">
    <property type="term" value="F:transaminase activity"/>
    <property type="evidence" value="ECO:0007669"/>
    <property type="project" value="UniProtKB-KW"/>
</dbReference>
<evidence type="ECO:0000256" key="1">
    <source>
        <dbReference type="ARBA" id="ARBA00005384"/>
    </source>
</evidence>
<keyword evidence="9" id="KW-1185">Reference proteome</keyword>
<dbReference type="PROSITE" id="PS50949">
    <property type="entry name" value="HTH_GNTR"/>
    <property type="match status" value="1"/>
</dbReference>
<name>A0A845BGS2_9NEIS</name>
<gene>
    <name evidence="8" type="ORF">GQF02_02975</name>
</gene>
<evidence type="ECO:0000256" key="2">
    <source>
        <dbReference type="ARBA" id="ARBA00021531"/>
    </source>
</evidence>
<dbReference type="Gene3D" id="1.10.10.10">
    <property type="entry name" value="Winged helix-like DNA-binding domain superfamily/Winged helix DNA-binding domain"/>
    <property type="match status" value="1"/>
</dbReference>
<dbReference type="Pfam" id="PF00392">
    <property type="entry name" value="GntR"/>
    <property type="match status" value="1"/>
</dbReference>
<evidence type="ECO:0000256" key="6">
    <source>
        <dbReference type="ARBA" id="ARBA00023163"/>
    </source>
</evidence>
<dbReference type="SUPFAM" id="SSF53383">
    <property type="entry name" value="PLP-dependent transferases"/>
    <property type="match status" value="1"/>
</dbReference>
<dbReference type="InterPro" id="IPR015424">
    <property type="entry name" value="PyrdxlP-dep_Trfase"/>
</dbReference>
<dbReference type="InterPro" id="IPR036390">
    <property type="entry name" value="WH_DNA-bd_sf"/>
</dbReference>
<dbReference type="InterPro" id="IPR051446">
    <property type="entry name" value="HTH_trans_reg/aminotransferase"/>
</dbReference>
<dbReference type="GO" id="GO:0003677">
    <property type="term" value="F:DNA binding"/>
    <property type="evidence" value="ECO:0007669"/>
    <property type="project" value="UniProtKB-KW"/>
</dbReference>
<keyword evidence="3" id="KW-0663">Pyridoxal phosphate</keyword>
<accession>A0A845BGS2</accession>
<proteinExistence type="inferred from homology"/>
<evidence type="ECO:0000256" key="4">
    <source>
        <dbReference type="ARBA" id="ARBA00023015"/>
    </source>
</evidence>
<dbReference type="InterPro" id="IPR004839">
    <property type="entry name" value="Aminotransferase_I/II_large"/>
</dbReference>
<evidence type="ECO:0000313" key="9">
    <source>
        <dbReference type="Proteomes" id="UP000467214"/>
    </source>
</evidence>
<sequence length="499" mass="54466">MIPMLQNAPLYRLLADDLEAAIVRGALPSGARLSSVRQCAAQRALSFNTVTAAYRLLEDRGLIEARPQSGYYVKSSLPAPESPLRDEPGDVLIQAAETRDLVAVVLQSQQRADYADLALACPRGAIFYPGGKLARLAAGILRKQPSLIASYALPPGSARLRSQIARRGMLLGMCLRPEDIILTHGAMEALQLALRAVTRPGDTVGVESPTYFNLYPLLASLGLKALEIPTDPQHGLSLDVLELLLAEKRLSAVVAMPTVHNPLGCTMSLAGKARLAQLANRYQTPLIEDALYAELQFGATLSPTVKSFDHAGWVIVCASYTKTLAPDFRIGWMEAGRFSEQVRQLKFTSSIAEPALLAETVGQFLEGGGYDHHLRVLRRLYSRQIDTVRGLIARWFPAGTRATRPAGGFLLWLEFPDSVDTLVLFHAALAERITIMPGMLYSAGARYRHCLRLSCCHELDERFMAALRRLGELASRQCSSASVLDGAQMPAPQLLIERA</sequence>
<dbReference type="SUPFAM" id="SSF46785">
    <property type="entry name" value="Winged helix' DNA-binding domain"/>
    <property type="match status" value="1"/>
</dbReference>
<dbReference type="GO" id="GO:0030170">
    <property type="term" value="F:pyridoxal phosphate binding"/>
    <property type="evidence" value="ECO:0007669"/>
    <property type="project" value="InterPro"/>
</dbReference>
<keyword evidence="8" id="KW-0032">Aminotransferase</keyword>
<dbReference type="CDD" id="cd00609">
    <property type="entry name" value="AAT_like"/>
    <property type="match status" value="1"/>
</dbReference>